<proteinExistence type="predicted"/>
<reference evidence="1" key="1">
    <citation type="journal article" date="2021" name="Proc. Natl. Acad. Sci. U.S.A.">
        <title>A Catalog of Tens of Thousands of Viruses from Human Metagenomes Reveals Hidden Associations with Chronic Diseases.</title>
        <authorList>
            <person name="Tisza M.J."/>
            <person name="Buck C.B."/>
        </authorList>
    </citation>
    <scope>NUCLEOTIDE SEQUENCE</scope>
    <source>
        <strain evidence="1">CtP6113</strain>
    </source>
</reference>
<evidence type="ECO:0000313" key="1">
    <source>
        <dbReference type="EMBL" id="DAD85706.1"/>
    </source>
</evidence>
<name>A0A8S5MUA8_9CAUD</name>
<dbReference type="EMBL" id="BK014986">
    <property type="protein sequence ID" value="DAD85706.1"/>
    <property type="molecule type" value="Genomic_DNA"/>
</dbReference>
<protein>
    <submittedName>
        <fullName evidence="1">Uncharacterized protein</fullName>
    </submittedName>
</protein>
<organism evidence="1">
    <name type="scientific">Siphoviridae sp. ctP6113</name>
    <dbReference type="NCBI Taxonomy" id="2826318"/>
    <lineage>
        <taxon>Viruses</taxon>
        <taxon>Duplodnaviria</taxon>
        <taxon>Heunggongvirae</taxon>
        <taxon>Uroviricota</taxon>
        <taxon>Caudoviricetes</taxon>
    </lineage>
</organism>
<sequence length="37" mass="4423">MHTYRVSAKAVLPSVTTEELFWHYRAQDEYGSLIFEF</sequence>
<accession>A0A8S5MUA8</accession>